<organism evidence="1 2">
    <name type="scientific">Truncatella angustata</name>
    <dbReference type="NCBI Taxonomy" id="152316"/>
    <lineage>
        <taxon>Eukaryota</taxon>
        <taxon>Fungi</taxon>
        <taxon>Dikarya</taxon>
        <taxon>Ascomycota</taxon>
        <taxon>Pezizomycotina</taxon>
        <taxon>Sordariomycetes</taxon>
        <taxon>Xylariomycetidae</taxon>
        <taxon>Amphisphaeriales</taxon>
        <taxon>Sporocadaceae</taxon>
        <taxon>Truncatella</taxon>
    </lineage>
</organism>
<dbReference type="GeneID" id="70124955"/>
<accession>A0A9P8ZW85</accession>
<evidence type="ECO:0000313" key="2">
    <source>
        <dbReference type="Proteomes" id="UP000758603"/>
    </source>
</evidence>
<dbReference type="AlphaFoldDB" id="A0A9P8ZW85"/>
<protein>
    <submittedName>
        <fullName evidence="1">Uncharacterized protein</fullName>
    </submittedName>
</protein>
<sequence length="84" mass="9361">MALVPSPSIAEQISKPSELFPLNTPKFPTWVRMIPILGTRSSLGIQVGVCALRLKTLANSWCFQGQEWKDLRKISNPVSTTQHL</sequence>
<name>A0A9P8ZW85_9PEZI</name>
<gene>
    <name evidence="1" type="ORF">BKA67DRAFT_299198</name>
</gene>
<keyword evidence="2" id="KW-1185">Reference proteome</keyword>
<evidence type="ECO:0000313" key="1">
    <source>
        <dbReference type="EMBL" id="KAH6652712.1"/>
    </source>
</evidence>
<proteinExistence type="predicted"/>
<dbReference type="Proteomes" id="UP000758603">
    <property type="component" value="Unassembled WGS sequence"/>
</dbReference>
<reference evidence="1" key="1">
    <citation type="journal article" date="2021" name="Nat. Commun.">
        <title>Genetic determinants of endophytism in the Arabidopsis root mycobiome.</title>
        <authorList>
            <person name="Mesny F."/>
            <person name="Miyauchi S."/>
            <person name="Thiergart T."/>
            <person name="Pickel B."/>
            <person name="Atanasova L."/>
            <person name="Karlsson M."/>
            <person name="Huettel B."/>
            <person name="Barry K.W."/>
            <person name="Haridas S."/>
            <person name="Chen C."/>
            <person name="Bauer D."/>
            <person name="Andreopoulos W."/>
            <person name="Pangilinan J."/>
            <person name="LaButti K."/>
            <person name="Riley R."/>
            <person name="Lipzen A."/>
            <person name="Clum A."/>
            <person name="Drula E."/>
            <person name="Henrissat B."/>
            <person name="Kohler A."/>
            <person name="Grigoriev I.V."/>
            <person name="Martin F.M."/>
            <person name="Hacquard S."/>
        </authorList>
    </citation>
    <scope>NUCLEOTIDE SEQUENCE</scope>
    <source>
        <strain evidence="1">MPI-SDFR-AT-0073</strain>
    </source>
</reference>
<dbReference type="EMBL" id="JAGPXC010000005">
    <property type="protein sequence ID" value="KAH6652712.1"/>
    <property type="molecule type" value="Genomic_DNA"/>
</dbReference>
<comment type="caution">
    <text evidence="1">The sequence shown here is derived from an EMBL/GenBank/DDBJ whole genome shotgun (WGS) entry which is preliminary data.</text>
</comment>
<dbReference type="RefSeq" id="XP_045956989.1">
    <property type="nucleotide sequence ID" value="XM_046096062.1"/>
</dbReference>